<dbReference type="Pfam" id="PF01127">
    <property type="entry name" value="Sdh_cyt"/>
    <property type="match status" value="1"/>
</dbReference>
<evidence type="ECO:0000256" key="7">
    <source>
        <dbReference type="ARBA" id="ARBA00022475"/>
    </source>
</evidence>
<dbReference type="GO" id="GO:0020037">
    <property type="term" value="F:heme binding"/>
    <property type="evidence" value="ECO:0007669"/>
    <property type="project" value="InterPro"/>
</dbReference>
<dbReference type="InterPro" id="IPR000701">
    <property type="entry name" value="SuccDH_FuR_B_TM-su"/>
</dbReference>
<dbReference type="GO" id="GO:0046872">
    <property type="term" value="F:metal ion binding"/>
    <property type="evidence" value="ECO:0007669"/>
    <property type="project" value="UniProtKB-KW"/>
</dbReference>
<keyword evidence="15" id="KW-0408">Iron</keyword>
<dbReference type="GO" id="GO:0017004">
    <property type="term" value="P:cytochrome complex assembly"/>
    <property type="evidence" value="ECO:0007669"/>
    <property type="project" value="TreeGrafter"/>
</dbReference>
<dbReference type="NCBIfam" id="TIGR02968">
    <property type="entry name" value="succ_dehyd_anc"/>
    <property type="match status" value="1"/>
</dbReference>
<sequence length="116" mass="12338">MSAGADRLMTGLRAWTLQRASALYLLGFMLVLALRLLADPVDDHARWVALWRSPWMASGALLAVAALAAHAWVGARDVVLDYVRPAMARPVVLAAIAVVLGLTVLRLAAALLRVGG</sequence>
<evidence type="ECO:0000256" key="14">
    <source>
        <dbReference type="ARBA" id="ARBA00022989"/>
    </source>
</evidence>
<dbReference type="EMBL" id="JACHGB010000005">
    <property type="protein sequence ID" value="MBB5272894.1"/>
    <property type="molecule type" value="Genomic_DNA"/>
</dbReference>
<evidence type="ECO:0000256" key="15">
    <source>
        <dbReference type="ARBA" id="ARBA00023004"/>
    </source>
</evidence>
<evidence type="ECO:0000256" key="12">
    <source>
        <dbReference type="ARBA" id="ARBA00022723"/>
    </source>
</evidence>
<evidence type="ECO:0000313" key="19">
    <source>
        <dbReference type="Proteomes" id="UP000532440"/>
    </source>
</evidence>
<dbReference type="RefSeq" id="WP_183968880.1">
    <property type="nucleotide sequence ID" value="NZ_BAABEW010000012.1"/>
</dbReference>
<gene>
    <name evidence="18" type="ORF">HNQ70_002917</name>
</gene>
<comment type="caution">
    <text evidence="18">The sequence shown here is derived from an EMBL/GenBank/DDBJ whole genome shotgun (WGS) entry which is preliminary data.</text>
</comment>
<dbReference type="Proteomes" id="UP000532440">
    <property type="component" value="Unassembled WGS sequence"/>
</dbReference>
<evidence type="ECO:0000256" key="3">
    <source>
        <dbReference type="ARBA" id="ARBA00004429"/>
    </source>
</evidence>
<keyword evidence="11 17" id="KW-0812">Transmembrane</keyword>
<keyword evidence="10" id="KW-0349">Heme</keyword>
<protein>
    <recommendedName>
        <fullName evidence="5">Succinate dehydrogenase hydrophobic membrane anchor subunit</fullName>
    </recommendedName>
</protein>
<comment type="subcellular location">
    <subcellularLocation>
        <location evidence="3">Cell inner membrane</location>
        <topology evidence="3">Multi-pass membrane protein</topology>
    </subcellularLocation>
</comment>
<dbReference type="GO" id="GO:0005886">
    <property type="term" value="C:plasma membrane"/>
    <property type="evidence" value="ECO:0007669"/>
    <property type="project" value="UniProtKB-SubCell"/>
</dbReference>
<dbReference type="GO" id="GO:0009055">
    <property type="term" value="F:electron transfer activity"/>
    <property type="evidence" value="ECO:0007669"/>
    <property type="project" value="TreeGrafter"/>
</dbReference>
<keyword evidence="13" id="KW-0249">Electron transport</keyword>
<keyword evidence="12" id="KW-0479">Metal-binding</keyword>
<feature type="transmembrane region" description="Helical" evidence="17">
    <location>
        <begin position="58"/>
        <end position="79"/>
    </location>
</feature>
<evidence type="ECO:0000256" key="9">
    <source>
        <dbReference type="ARBA" id="ARBA00022532"/>
    </source>
</evidence>
<evidence type="ECO:0000256" key="5">
    <source>
        <dbReference type="ARBA" id="ARBA00019425"/>
    </source>
</evidence>
<keyword evidence="7" id="KW-1003">Cell membrane</keyword>
<dbReference type="InterPro" id="IPR034804">
    <property type="entry name" value="SQR/QFR_C/D"/>
</dbReference>
<evidence type="ECO:0000256" key="2">
    <source>
        <dbReference type="ARBA" id="ARBA00004050"/>
    </source>
</evidence>
<comment type="pathway">
    <text evidence="4">Carbohydrate metabolism; tricarboxylic acid cycle.</text>
</comment>
<evidence type="ECO:0000256" key="8">
    <source>
        <dbReference type="ARBA" id="ARBA00022519"/>
    </source>
</evidence>
<feature type="transmembrane region" description="Helical" evidence="17">
    <location>
        <begin position="91"/>
        <end position="112"/>
    </location>
</feature>
<dbReference type="Gene3D" id="1.20.1300.10">
    <property type="entry name" value="Fumarate reductase/succinate dehydrogenase, transmembrane subunit"/>
    <property type="match status" value="1"/>
</dbReference>
<keyword evidence="19" id="KW-1185">Reference proteome</keyword>
<dbReference type="GO" id="GO:0006099">
    <property type="term" value="P:tricarboxylic acid cycle"/>
    <property type="evidence" value="ECO:0007669"/>
    <property type="project" value="UniProtKB-UniPathway"/>
</dbReference>
<dbReference type="AlphaFoldDB" id="A0A7W8MA88"/>
<dbReference type="PANTHER" id="PTHR38689">
    <property type="entry name" value="SUCCINATE DEHYDROGENASE HYDROPHOBIC MEMBRANE ANCHOR SUBUNIT"/>
    <property type="match status" value="1"/>
</dbReference>
<reference evidence="18 19" key="1">
    <citation type="submission" date="2020-08" db="EMBL/GenBank/DDBJ databases">
        <title>Genomic Encyclopedia of Type Strains, Phase IV (KMG-IV): sequencing the most valuable type-strain genomes for metagenomic binning, comparative biology and taxonomic classification.</title>
        <authorList>
            <person name="Goeker M."/>
        </authorList>
    </citation>
    <scope>NUCLEOTIDE SEQUENCE [LARGE SCALE GENOMIC DNA]</scope>
    <source>
        <strain evidence="18 19">DSM 29781</strain>
    </source>
</reference>
<keyword evidence="16 17" id="KW-0472">Membrane</keyword>
<dbReference type="InterPro" id="IPR014312">
    <property type="entry name" value="Succ_DH_anchor"/>
</dbReference>
<evidence type="ECO:0000256" key="16">
    <source>
        <dbReference type="ARBA" id="ARBA00023136"/>
    </source>
</evidence>
<evidence type="ECO:0000256" key="17">
    <source>
        <dbReference type="SAM" id="Phobius"/>
    </source>
</evidence>
<dbReference type="PANTHER" id="PTHR38689:SF1">
    <property type="entry name" value="SUCCINATE DEHYDROGENASE HYDROPHOBIC MEMBRANE ANCHOR SUBUNIT"/>
    <property type="match status" value="1"/>
</dbReference>
<proteinExistence type="predicted"/>
<accession>A0A7W8MA88</accession>
<keyword evidence="9" id="KW-0816">Tricarboxylic acid cycle</keyword>
<comment type="cofactor">
    <cofactor evidence="1">
        <name>heme</name>
        <dbReference type="ChEBI" id="CHEBI:30413"/>
    </cofactor>
</comment>
<comment type="function">
    <text evidence="2">Membrane-anchoring subunit of succinate dehydrogenase (SDH).</text>
</comment>
<keyword evidence="6" id="KW-0813">Transport</keyword>
<evidence type="ECO:0000256" key="10">
    <source>
        <dbReference type="ARBA" id="ARBA00022617"/>
    </source>
</evidence>
<keyword evidence="8" id="KW-0997">Cell inner membrane</keyword>
<evidence type="ECO:0000256" key="6">
    <source>
        <dbReference type="ARBA" id="ARBA00022448"/>
    </source>
</evidence>
<organism evidence="18 19">
    <name type="scientific">Quisquiliibacterium transsilvanicum</name>
    <dbReference type="NCBI Taxonomy" id="1549638"/>
    <lineage>
        <taxon>Bacteria</taxon>
        <taxon>Pseudomonadati</taxon>
        <taxon>Pseudomonadota</taxon>
        <taxon>Betaproteobacteria</taxon>
        <taxon>Burkholderiales</taxon>
        <taxon>Burkholderiaceae</taxon>
        <taxon>Quisquiliibacterium</taxon>
    </lineage>
</organism>
<name>A0A7W8MA88_9BURK</name>
<evidence type="ECO:0000256" key="1">
    <source>
        <dbReference type="ARBA" id="ARBA00001971"/>
    </source>
</evidence>
<evidence type="ECO:0000256" key="4">
    <source>
        <dbReference type="ARBA" id="ARBA00005163"/>
    </source>
</evidence>
<evidence type="ECO:0000256" key="11">
    <source>
        <dbReference type="ARBA" id="ARBA00022692"/>
    </source>
</evidence>
<dbReference type="SUPFAM" id="SSF81343">
    <property type="entry name" value="Fumarate reductase respiratory complex transmembrane subunits"/>
    <property type="match status" value="1"/>
</dbReference>
<feature type="transmembrane region" description="Helical" evidence="17">
    <location>
        <begin position="21"/>
        <end position="38"/>
    </location>
</feature>
<keyword evidence="14 17" id="KW-1133">Transmembrane helix</keyword>
<dbReference type="UniPathway" id="UPA00223"/>
<evidence type="ECO:0000313" key="18">
    <source>
        <dbReference type="EMBL" id="MBB5272894.1"/>
    </source>
</evidence>
<evidence type="ECO:0000256" key="13">
    <source>
        <dbReference type="ARBA" id="ARBA00022982"/>
    </source>
</evidence>